<dbReference type="AlphaFoldDB" id="A0A401UMV4"/>
<dbReference type="Proteomes" id="UP000287872">
    <property type="component" value="Unassembled WGS sequence"/>
</dbReference>
<dbReference type="RefSeq" id="WP_125002150.1">
    <property type="nucleotide sequence ID" value="NZ_BHYK01000013.1"/>
</dbReference>
<proteinExistence type="predicted"/>
<dbReference type="InterPro" id="IPR051606">
    <property type="entry name" value="Polyketide_Oxido-like"/>
</dbReference>
<evidence type="ECO:0000259" key="1">
    <source>
        <dbReference type="Pfam" id="PF13460"/>
    </source>
</evidence>
<dbReference type="EMBL" id="BHYK01000013">
    <property type="protein sequence ID" value="GCD10864.1"/>
    <property type="molecule type" value="Genomic_DNA"/>
</dbReference>
<protein>
    <submittedName>
        <fullName evidence="2">3-beta hydroxysteroid dehydrogenase</fullName>
    </submittedName>
</protein>
<dbReference type="Pfam" id="PF13460">
    <property type="entry name" value="NAD_binding_10"/>
    <property type="match status" value="1"/>
</dbReference>
<dbReference type="GO" id="GO:0016646">
    <property type="term" value="F:oxidoreductase activity, acting on the CH-NH group of donors, NAD or NADP as acceptor"/>
    <property type="evidence" value="ECO:0007669"/>
    <property type="project" value="TreeGrafter"/>
</dbReference>
<dbReference type="InterPro" id="IPR016040">
    <property type="entry name" value="NAD(P)-bd_dom"/>
</dbReference>
<keyword evidence="3" id="KW-1185">Reference proteome</keyword>
<organism evidence="2 3">
    <name type="scientific">Clostridium tagluense</name>
    <dbReference type="NCBI Taxonomy" id="360422"/>
    <lineage>
        <taxon>Bacteria</taxon>
        <taxon>Bacillati</taxon>
        <taxon>Bacillota</taxon>
        <taxon>Clostridia</taxon>
        <taxon>Eubacteriales</taxon>
        <taxon>Clostridiaceae</taxon>
        <taxon>Clostridium</taxon>
    </lineage>
</organism>
<sequence length="211" mass="22783">MKIAIIGANGNVGKVILEEALTRNYEVTAIVHNKAKYINKQGSLKIIEADAFDETSLVNAIKGNDLVISAFGPKFGAEDSLLSVTKNLINATKKALVPRLMAIGGAGSLYVAPGLKLGDSENFPADWKPISSAHTSALELYKNENELDWTVLSPAALFESGSRTGKYKLGKEDLIVDDKGASKISFQDYAQALLDEASNPKFSRQRFTIGY</sequence>
<dbReference type="InterPro" id="IPR036291">
    <property type="entry name" value="NAD(P)-bd_dom_sf"/>
</dbReference>
<gene>
    <name evidence="2" type="ORF">Ctaglu_24870</name>
</gene>
<reference evidence="2 3" key="1">
    <citation type="submission" date="2018-11" db="EMBL/GenBank/DDBJ databases">
        <title>Genome sequencing and assembly of Clostridium tagluense strain A121.</title>
        <authorList>
            <person name="Murakami T."/>
            <person name="Segawa T."/>
            <person name="Shcherbakova V.A."/>
            <person name="Mori H."/>
            <person name="Yoshimura Y."/>
        </authorList>
    </citation>
    <scope>NUCLEOTIDE SEQUENCE [LARGE SCALE GENOMIC DNA]</scope>
    <source>
        <strain evidence="2 3">A121</strain>
    </source>
</reference>
<dbReference type="PANTHER" id="PTHR43355:SF2">
    <property type="entry name" value="FLAVIN REDUCTASE (NADPH)"/>
    <property type="match status" value="1"/>
</dbReference>
<dbReference type="SUPFAM" id="SSF51735">
    <property type="entry name" value="NAD(P)-binding Rossmann-fold domains"/>
    <property type="match status" value="1"/>
</dbReference>
<evidence type="ECO:0000313" key="2">
    <source>
        <dbReference type="EMBL" id="GCD10864.1"/>
    </source>
</evidence>
<accession>A0A401UMV4</accession>
<comment type="caution">
    <text evidence="2">The sequence shown here is derived from an EMBL/GenBank/DDBJ whole genome shotgun (WGS) entry which is preliminary data.</text>
</comment>
<dbReference type="OrthoDB" id="9785372at2"/>
<dbReference type="CDD" id="cd05244">
    <property type="entry name" value="BVR-B_like_SDR_a"/>
    <property type="match status" value="1"/>
</dbReference>
<dbReference type="Gene3D" id="3.40.50.720">
    <property type="entry name" value="NAD(P)-binding Rossmann-like Domain"/>
    <property type="match status" value="1"/>
</dbReference>
<name>A0A401UMV4_9CLOT</name>
<dbReference type="PANTHER" id="PTHR43355">
    <property type="entry name" value="FLAVIN REDUCTASE (NADPH)"/>
    <property type="match status" value="1"/>
</dbReference>
<evidence type="ECO:0000313" key="3">
    <source>
        <dbReference type="Proteomes" id="UP000287872"/>
    </source>
</evidence>
<feature type="domain" description="NAD(P)-binding" evidence="1">
    <location>
        <begin position="7"/>
        <end position="200"/>
    </location>
</feature>